<dbReference type="SMART" id="SM00409">
    <property type="entry name" value="IG"/>
    <property type="match status" value="2"/>
</dbReference>
<dbReference type="SMART" id="SM00408">
    <property type="entry name" value="IGc2"/>
    <property type="match status" value="2"/>
</dbReference>
<feature type="transmembrane region" description="Helical" evidence="6">
    <location>
        <begin position="618"/>
        <end position="640"/>
    </location>
</feature>
<dbReference type="InterPro" id="IPR051275">
    <property type="entry name" value="Cell_adhesion_signaling"/>
</dbReference>
<dbReference type="PANTHER" id="PTHR11640:SF164">
    <property type="entry name" value="MAM DOMAIN-CONTAINING GLYCOSYLPHOSPHATIDYLINOSITOL ANCHOR PROTEIN 1"/>
    <property type="match status" value="1"/>
</dbReference>
<dbReference type="InterPro" id="IPR013783">
    <property type="entry name" value="Ig-like_fold"/>
</dbReference>
<dbReference type="InterPro" id="IPR013106">
    <property type="entry name" value="Ig_V-set"/>
</dbReference>
<dbReference type="InterPro" id="IPR036179">
    <property type="entry name" value="Ig-like_dom_sf"/>
</dbReference>
<evidence type="ECO:0000256" key="5">
    <source>
        <dbReference type="ARBA" id="ARBA00023319"/>
    </source>
</evidence>
<keyword evidence="6" id="KW-1133">Transmembrane helix</keyword>
<dbReference type="PANTHER" id="PTHR11640">
    <property type="entry name" value="NEPHRIN"/>
    <property type="match status" value="1"/>
</dbReference>
<dbReference type="PROSITE" id="PS50835">
    <property type="entry name" value="IG_LIKE"/>
    <property type="match status" value="3"/>
</dbReference>
<dbReference type="Pfam" id="PF13927">
    <property type="entry name" value="Ig_3"/>
    <property type="match status" value="1"/>
</dbReference>
<evidence type="ECO:0000256" key="4">
    <source>
        <dbReference type="ARBA" id="ARBA00023180"/>
    </source>
</evidence>
<keyword evidence="3" id="KW-1015">Disulfide bond</keyword>
<evidence type="ECO:0000256" key="3">
    <source>
        <dbReference type="ARBA" id="ARBA00023157"/>
    </source>
</evidence>
<dbReference type="InterPro" id="IPR003599">
    <property type="entry name" value="Ig_sub"/>
</dbReference>
<dbReference type="Gene3D" id="2.60.40.10">
    <property type="entry name" value="Immunoglobulins"/>
    <property type="match status" value="2"/>
</dbReference>
<dbReference type="SMART" id="SM00406">
    <property type="entry name" value="IGv"/>
    <property type="match status" value="1"/>
</dbReference>
<dbReference type="AlphaFoldDB" id="A0AA35RQY0"/>
<dbReference type="InterPro" id="IPR003598">
    <property type="entry name" value="Ig_sub2"/>
</dbReference>
<accession>A0AA35RQY0</accession>
<dbReference type="InterPro" id="IPR013151">
    <property type="entry name" value="Immunoglobulin_dom"/>
</dbReference>
<evidence type="ECO:0000313" key="9">
    <source>
        <dbReference type="Proteomes" id="UP001174909"/>
    </source>
</evidence>
<dbReference type="Pfam" id="PF00047">
    <property type="entry name" value="ig"/>
    <property type="match status" value="1"/>
</dbReference>
<dbReference type="InterPro" id="IPR007110">
    <property type="entry name" value="Ig-like_dom"/>
</dbReference>
<dbReference type="GO" id="GO:0050839">
    <property type="term" value="F:cell adhesion molecule binding"/>
    <property type="evidence" value="ECO:0007669"/>
    <property type="project" value="TreeGrafter"/>
</dbReference>
<comment type="subcellular location">
    <subcellularLocation>
        <location evidence="1">Membrane</location>
        <topology evidence="1">Single-pass type I membrane protein</topology>
    </subcellularLocation>
</comment>
<evidence type="ECO:0000313" key="8">
    <source>
        <dbReference type="EMBL" id="CAI8014721.1"/>
    </source>
</evidence>
<dbReference type="GO" id="GO:0098609">
    <property type="term" value="P:cell-cell adhesion"/>
    <property type="evidence" value="ECO:0007669"/>
    <property type="project" value="TreeGrafter"/>
</dbReference>
<comment type="caution">
    <text evidence="8">The sequence shown here is derived from an EMBL/GenBank/DDBJ whole genome shotgun (WGS) entry which is preliminary data.</text>
</comment>
<reference evidence="8" key="1">
    <citation type="submission" date="2023-03" db="EMBL/GenBank/DDBJ databases">
        <authorList>
            <person name="Steffen K."/>
            <person name="Cardenas P."/>
        </authorList>
    </citation>
    <scope>NUCLEOTIDE SEQUENCE</scope>
</reference>
<dbReference type="SUPFAM" id="SSF48726">
    <property type="entry name" value="Immunoglobulin"/>
    <property type="match status" value="2"/>
</dbReference>
<gene>
    <name evidence="8" type="ORF">GBAR_LOCUS9188</name>
</gene>
<dbReference type="Proteomes" id="UP001174909">
    <property type="component" value="Unassembled WGS sequence"/>
</dbReference>
<feature type="domain" description="Ig-like" evidence="7">
    <location>
        <begin position="46"/>
        <end position="122"/>
    </location>
</feature>
<name>A0AA35RQY0_GEOBA</name>
<protein>
    <submittedName>
        <fullName evidence="8">Neural cell adhesion molecule 1</fullName>
    </submittedName>
</protein>
<evidence type="ECO:0000256" key="6">
    <source>
        <dbReference type="SAM" id="Phobius"/>
    </source>
</evidence>
<feature type="domain" description="Ig-like" evidence="7">
    <location>
        <begin position="140"/>
        <end position="233"/>
    </location>
</feature>
<dbReference type="EMBL" id="CASHTH010001388">
    <property type="protein sequence ID" value="CAI8014721.1"/>
    <property type="molecule type" value="Genomic_DNA"/>
</dbReference>
<proteinExistence type="predicted"/>
<dbReference type="GO" id="GO:0005911">
    <property type="term" value="C:cell-cell junction"/>
    <property type="evidence" value="ECO:0007669"/>
    <property type="project" value="TreeGrafter"/>
</dbReference>
<evidence type="ECO:0000256" key="1">
    <source>
        <dbReference type="ARBA" id="ARBA00004479"/>
    </source>
</evidence>
<feature type="domain" description="Ig-like" evidence="7">
    <location>
        <begin position="239"/>
        <end position="341"/>
    </location>
</feature>
<keyword evidence="5" id="KW-0393">Immunoglobulin domain</keyword>
<keyword evidence="9" id="KW-1185">Reference proteome</keyword>
<organism evidence="8 9">
    <name type="scientific">Geodia barretti</name>
    <name type="common">Barrett's horny sponge</name>
    <dbReference type="NCBI Taxonomy" id="519541"/>
    <lineage>
        <taxon>Eukaryota</taxon>
        <taxon>Metazoa</taxon>
        <taxon>Porifera</taxon>
        <taxon>Demospongiae</taxon>
        <taxon>Heteroscleromorpha</taxon>
        <taxon>Tetractinellida</taxon>
        <taxon>Astrophorina</taxon>
        <taxon>Geodiidae</taxon>
        <taxon>Geodia</taxon>
    </lineage>
</organism>
<keyword evidence="2 6" id="KW-0472">Membrane</keyword>
<sequence>MLLSFFISNFHPLQIRLNVLLLTTAIHVSLGRISLTQTRVGIDSEPTWPVAGVASLELDSDLAGYWFDCGATGEPTTSTRLTWERVGGERNPFDVARLPSGSSRLIVGGAQLRQENLGNYRCWHRDTGESSVILLTSESPAIIADQETVAAVINQTVTLSVHISTFLPPETTLHITWSLPNRGDLSVNDTSIEYQSTGSSLLLTNVTTDNAGEYVCTVEQISNSPTTRSASIHLRLFIPAAILEQPSPVAVVEGQNATLSCTATGSPTPIITWKRAGTPPEIIVPSHRTLFQNANISSNEERGEIVSSRLVLVEARSEDTGVYYCVVSNTLYDMAYSVNLMRSTSSHCTPIRLPAAYTTHKPVIDSITPGKGINLLPAKKNSETLFEVPENFIGTLLTCSGYGWPAPRVQWTPLDELSLCGLTSETRTHSDGVVKAELMLDTPFNRSCEVGVKCEVVLDSLVLGREVENASYSVYLKAGPDTHQIPVTEFQLSLRPRGSLVCSLWTDKDTSRIKTDLGQTLSRSVTSAPDTKNECIDISSVTCDGDRVSVIGTLQDCSTTEHSETTLYSFLGWKNSGSLVSLNGTLCEVDPDFPLCLTGSECGLLGQDTCSSCMGITVGLYVVSGAILLSAMVLICVILCKCHRRFCWNTDRNTSQDTKPNDYDM</sequence>
<evidence type="ECO:0000259" key="7">
    <source>
        <dbReference type="PROSITE" id="PS50835"/>
    </source>
</evidence>
<evidence type="ECO:0000256" key="2">
    <source>
        <dbReference type="ARBA" id="ARBA00023136"/>
    </source>
</evidence>
<dbReference type="GO" id="GO:0005886">
    <property type="term" value="C:plasma membrane"/>
    <property type="evidence" value="ECO:0007669"/>
    <property type="project" value="TreeGrafter"/>
</dbReference>
<keyword evidence="4" id="KW-0325">Glycoprotein</keyword>
<keyword evidence="6" id="KW-0812">Transmembrane</keyword>